<accession>A0A1G7X0D6</accession>
<dbReference type="InterPro" id="IPR036188">
    <property type="entry name" value="FAD/NAD-bd_sf"/>
</dbReference>
<dbReference type="Gene3D" id="3.50.50.60">
    <property type="entry name" value="FAD/NAD(P)-binding domain"/>
    <property type="match status" value="1"/>
</dbReference>
<dbReference type="PANTHER" id="PTHR42923:SF39">
    <property type="entry name" value="AMINO OXIDASE"/>
    <property type="match status" value="1"/>
</dbReference>
<gene>
    <name evidence="1" type="ORF">SAMN04488121_106247</name>
</gene>
<dbReference type="RefSeq" id="WP_089835302.1">
    <property type="nucleotide sequence ID" value="NZ_FNBN01000006.1"/>
</dbReference>
<organism evidence="1 2">
    <name type="scientific">Chitinophaga filiformis</name>
    <name type="common">Myxococcus filiformis</name>
    <name type="synonym">Flexibacter filiformis</name>
    <dbReference type="NCBI Taxonomy" id="104663"/>
    <lineage>
        <taxon>Bacteria</taxon>
        <taxon>Pseudomonadati</taxon>
        <taxon>Bacteroidota</taxon>
        <taxon>Chitinophagia</taxon>
        <taxon>Chitinophagales</taxon>
        <taxon>Chitinophagaceae</taxon>
        <taxon>Chitinophaga</taxon>
    </lineage>
</organism>
<dbReference type="SUPFAM" id="SSF51905">
    <property type="entry name" value="FAD/NAD(P)-binding domain"/>
    <property type="match status" value="1"/>
</dbReference>
<dbReference type="Proteomes" id="UP000199045">
    <property type="component" value="Unassembled WGS sequence"/>
</dbReference>
<dbReference type="AlphaFoldDB" id="A0A1G7X0D6"/>
<dbReference type="GO" id="GO:0016491">
    <property type="term" value="F:oxidoreductase activity"/>
    <property type="evidence" value="ECO:0007669"/>
    <property type="project" value="TreeGrafter"/>
</dbReference>
<protein>
    <submittedName>
        <fullName evidence="1">Protoporphyrinogen oxidase</fullName>
    </submittedName>
</protein>
<dbReference type="OrthoDB" id="127573at2"/>
<evidence type="ECO:0000313" key="1">
    <source>
        <dbReference type="EMBL" id="SDG77663.1"/>
    </source>
</evidence>
<name>A0A1G7X0D6_CHIFI</name>
<dbReference type="InterPro" id="IPR050464">
    <property type="entry name" value="Zeta_carotene_desat/Oxidored"/>
</dbReference>
<dbReference type="Pfam" id="PF13450">
    <property type="entry name" value="NAD_binding_8"/>
    <property type="match status" value="1"/>
</dbReference>
<evidence type="ECO:0000313" key="2">
    <source>
        <dbReference type="Proteomes" id="UP000199045"/>
    </source>
</evidence>
<dbReference type="PANTHER" id="PTHR42923">
    <property type="entry name" value="PROTOPORPHYRINOGEN OXIDASE"/>
    <property type="match status" value="1"/>
</dbReference>
<dbReference type="EMBL" id="FNBN01000006">
    <property type="protein sequence ID" value="SDG77663.1"/>
    <property type="molecule type" value="Genomic_DNA"/>
</dbReference>
<reference evidence="1 2" key="1">
    <citation type="submission" date="2016-10" db="EMBL/GenBank/DDBJ databases">
        <authorList>
            <person name="de Groot N.N."/>
        </authorList>
    </citation>
    <scope>NUCLEOTIDE SEQUENCE [LARGE SCALE GENOMIC DNA]</scope>
    <source>
        <strain evidence="1 2">DSM 527</strain>
    </source>
</reference>
<proteinExistence type="predicted"/>
<dbReference type="STRING" id="104663.SAMN04488121_106247"/>
<dbReference type="PROSITE" id="PS51257">
    <property type="entry name" value="PROKAR_LIPOPROTEIN"/>
    <property type="match status" value="1"/>
</dbReference>
<sequence length="536" mass="60210">MRRRSFIQSIAGLTVVSSVIASCHRQRVIGGSVIGANFHTGHLLRDKKFAAPVSTTEHAVVIVGGGISGLSAARYLHRQGVRDIVILDLEKEMGGNAACGKNDISAYPWGAHYVPIPNNDLTEYTDFMRECGVITSDAAAPLPAYNDYYICFDPEERLYINGQWQEGLIPQFGVPASEKAQIQQFLDKMQAFRLAKGQDGKDAFTIPLDHSSKDPAFTQLDSLTMKQWLQQQGLTSPYLQWYVNYCTRDDYGTTYDEISAWVGIHYFASRKGKGSNAEHHDVLTWPEGNGWLAAHLKQELQPYFHNEALVARIQQENDTLAVDYFDVKESRLKRIIAQQCILAVPQFVAARILQDEARLQKVHQHIQYSPWMVANIRTKELKERSGPPLSWDNVIYNSPSLGYVEATHQEIRQGIHRRNLTYYLPLTAHTPAEGRKAALERTHAEWVKLIVEDLEKVHSNITDAIEEVNVMIWGHAMAKPLPGIAHGTIRQELAASVNDRLHFAHTDLAGNSIFEEAFYQGLSAAKKVMTHLSGNI</sequence>